<gene>
    <name evidence="2" type="ORF">HNQ71_003674</name>
</gene>
<proteinExistence type="predicted"/>
<sequence length="88" mass="9606">MSLISPSLKNLCPASASSSGFQLYGSHTQANATFAGVAKPKSSLPFLQREMREFRNQSHQTGVHPGLLVRKLPPLQRKTEKNRATSAN</sequence>
<evidence type="ECO:0000256" key="1">
    <source>
        <dbReference type="SAM" id="MobiDB-lite"/>
    </source>
</evidence>
<name>A0A841PJV2_9HYPH</name>
<accession>A0A841PJV2</accession>
<comment type="caution">
    <text evidence="2">The sequence shown here is derived from an EMBL/GenBank/DDBJ whole genome shotgun (WGS) entry which is preliminary data.</text>
</comment>
<protein>
    <submittedName>
        <fullName evidence="2">Uncharacterized protein</fullName>
    </submittedName>
</protein>
<feature type="compositionally biased region" description="Basic and acidic residues" evidence="1">
    <location>
        <begin position="77"/>
        <end position="88"/>
    </location>
</feature>
<keyword evidence="3" id="KW-1185">Reference proteome</keyword>
<feature type="region of interest" description="Disordered" evidence="1">
    <location>
        <begin position="57"/>
        <end position="88"/>
    </location>
</feature>
<dbReference type="Proteomes" id="UP000556329">
    <property type="component" value="Unassembled WGS sequence"/>
</dbReference>
<dbReference type="RefSeq" id="WP_184873943.1">
    <property type="nucleotide sequence ID" value="NZ_JACHEF010000003.1"/>
</dbReference>
<dbReference type="EMBL" id="JACHEF010000003">
    <property type="protein sequence ID" value="MBB6411000.1"/>
    <property type="molecule type" value="Genomic_DNA"/>
</dbReference>
<evidence type="ECO:0000313" key="2">
    <source>
        <dbReference type="EMBL" id="MBB6411000.1"/>
    </source>
</evidence>
<organism evidence="2 3">
    <name type="scientific">Mesorhizobium sangaii</name>
    <dbReference type="NCBI Taxonomy" id="505389"/>
    <lineage>
        <taxon>Bacteria</taxon>
        <taxon>Pseudomonadati</taxon>
        <taxon>Pseudomonadota</taxon>
        <taxon>Alphaproteobacteria</taxon>
        <taxon>Hyphomicrobiales</taxon>
        <taxon>Phyllobacteriaceae</taxon>
        <taxon>Mesorhizobium</taxon>
    </lineage>
</organism>
<reference evidence="2 3" key="1">
    <citation type="submission" date="2020-08" db="EMBL/GenBank/DDBJ databases">
        <title>Genomic Encyclopedia of Type Strains, Phase IV (KMG-IV): sequencing the most valuable type-strain genomes for metagenomic binning, comparative biology and taxonomic classification.</title>
        <authorList>
            <person name="Goeker M."/>
        </authorList>
    </citation>
    <scope>NUCLEOTIDE SEQUENCE [LARGE SCALE GENOMIC DNA]</scope>
    <source>
        <strain evidence="2 3">DSM 100039</strain>
    </source>
</reference>
<dbReference type="AlphaFoldDB" id="A0A841PJV2"/>
<evidence type="ECO:0000313" key="3">
    <source>
        <dbReference type="Proteomes" id="UP000556329"/>
    </source>
</evidence>